<evidence type="ECO:0000256" key="4">
    <source>
        <dbReference type="ARBA" id="ARBA00037931"/>
    </source>
</evidence>
<feature type="repeat" description="WD" evidence="7">
    <location>
        <begin position="393"/>
        <end position="408"/>
    </location>
</feature>
<dbReference type="RefSeq" id="XP_016757654.1">
    <property type="nucleotide sequence ID" value="XM_016906865.1"/>
</dbReference>
<feature type="region of interest" description="Disordered" evidence="8">
    <location>
        <begin position="1"/>
        <end position="25"/>
    </location>
</feature>
<dbReference type="InterPro" id="IPR019775">
    <property type="entry name" value="WD40_repeat_CS"/>
</dbReference>
<dbReference type="Pfam" id="PF00400">
    <property type="entry name" value="WD40"/>
    <property type="match status" value="1"/>
</dbReference>
<dbReference type="PROSITE" id="PS50082">
    <property type="entry name" value="WD_REPEATS_2"/>
    <property type="match status" value="2"/>
</dbReference>
<comment type="similarity">
    <text evidence="4">Belongs to the WD repeat ASA1 family.</text>
</comment>
<dbReference type="Proteomes" id="UP000016931">
    <property type="component" value="Unassembled WGS sequence"/>
</dbReference>
<evidence type="ECO:0000256" key="1">
    <source>
        <dbReference type="ARBA" id="ARBA00022574"/>
    </source>
</evidence>
<keyword evidence="2" id="KW-0677">Repeat</keyword>
<proteinExistence type="inferred from homology"/>
<dbReference type="SMART" id="SM00320">
    <property type="entry name" value="WD40"/>
    <property type="match status" value="5"/>
</dbReference>
<dbReference type="EMBL" id="KB456269">
    <property type="protein sequence ID" value="EMF09533.1"/>
    <property type="molecule type" value="Genomic_DNA"/>
</dbReference>
<evidence type="ECO:0000256" key="2">
    <source>
        <dbReference type="ARBA" id="ARBA00022737"/>
    </source>
</evidence>
<dbReference type="InterPro" id="IPR001680">
    <property type="entry name" value="WD40_rpt"/>
</dbReference>
<dbReference type="STRING" id="692275.N1QG55"/>
<evidence type="ECO:0000256" key="5">
    <source>
        <dbReference type="ARBA" id="ARBA00038749"/>
    </source>
</evidence>
<sequence>MASTTQLFSDMAEQHQLQSSEHPPAQPAYILRGHPAQIHAVHFFRGNSRLLTGDANGWVVLWSTSTKRAVAVWKPHANTILGVGNWGDDKIITHARDNKIHVWQLRADDEKDYNTTLPIDSPESAELKSPWLLHTLPVNALNFCAFSMTHALRQGTHDVPVEGIFLGTPGLQDGSVNITSLPAEGRVATIPKPASIENAGMTMAIGLTFTTENGSSTKDLIALTGYESGHACIWKQPSASSSSSSNKKWQCIYSVKSHAQPILSLGIAAQSGVFFTSGADAIISRHPLKPNMASTMTSSSLQSKHAGQQGLTVRNDEKIFATAGWDGRMRVYSTKAMKELAVLKWHKEGCYALGFAHVQDDTRNSDADDDTMVQKSMTVAEKRDEKARMTHWLAAGSKDGKVSMWNIY</sequence>
<dbReference type="PROSITE" id="PS00678">
    <property type="entry name" value="WD_REPEATS_1"/>
    <property type="match status" value="1"/>
</dbReference>
<feature type="repeat" description="WD" evidence="7">
    <location>
        <begin position="31"/>
        <end position="72"/>
    </location>
</feature>
<gene>
    <name evidence="9" type="ORF">SEPMUDRAFT_151513</name>
</gene>
<dbReference type="HOGENOM" id="CLU_041940_0_1_1"/>
<comment type="function">
    <text evidence="3">Component of the ASTRA complex involved in chromatin remodeling.</text>
</comment>
<name>N1QG55_SPHMS</name>
<dbReference type="InterPro" id="IPR036322">
    <property type="entry name" value="WD40_repeat_dom_sf"/>
</dbReference>
<dbReference type="OMA" id="YQRQSMQ"/>
<reference evidence="9 10" key="1">
    <citation type="journal article" date="2012" name="PLoS Pathog.">
        <title>Diverse lifestyles and strategies of plant pathogenesis encoded in the genomes of eighteen Dothideomycetes fungi.</title>
        <authorList>
            <person name="Ohm R.A."/>
            <person name="Feau N."/>
            <person name="Henrissat B."/>
            <person name="Schoch C.L."/>
            <person name="Horwitz B.A."/>
            <person name="Barry K.W."/>
            <person name="Condon B.J."/>
            <person name="Copeland A.C."/>
            <person name="Dhillon B."/>
            <person name="Glaser F."/>
            <person name="Hesse C.N."/>
            <person name="Kosti I."/>
            <person name="LaButti K."/>
            <person name="Lindquist E.A."/>
            <person name="Lucas S."/>
            <person name="Salamov A.A."/>
            <person name="Bradshaw R.E."/>
            <person name="Ciuffetti L."/>
            <person name="Hamelin R.C."/>
            <person name="Kema G.H.J."/>
            <person name="Lawrence C."/>
            <person name="Scott J.A."/>
            <person name="Spatafora J.W."/>
            <person name="Turgeon B.G."/>
            <person name="de Wit P.J.G.M."/>
            <person name="Zhong S."/>
            <person name="Goodwin S.B."/>
            <person name="Grigoriev I.V."/>
        </authorList>
    </citation>
    <scope>NUCLEOTIDE SEQUENCE [LARGE SCALE GENOMIC DNA]</scope>
    <source>
        <strain evidence="9 10">SO2202</strain>
    </source>
</reference>
<organism evidence="9 10">
    <name type="scientific">Sphaerulina musiva (strain SO2202)</name>
    <name type="common">Poplar stem canker fungus</name>
    <name type="synonym">Septoria musiva</name>
    <dbReference type="NCBI Taxonomy" id="692275"/>
    <lineage>
        <taxon>Eukaryota</taxon>
        <taxon>Fungi</taxon>
        <taxon>Dikarya</taxon>
        <taxon>Ascomycota</taxon>
        <taxon>Pezizomycotina</taxon>
        <taxon>Dothideomycetes</taxon>
        <taxon>Dothideomycetidae</taxon>
        <taxon>Mycosphaerellales</taxon>
        <taxon>Mycosphaerellaceae</taxon>
        <taxon>Sphaerulina</taxon>
    </lineage>
</organism>
<dbReference type="eggNOG" id="KOG0322">
    <property type="taxonomic scope" value="Eukaryota"/>
</dbReference>
<dbReference type="PANTHER" id="PTHR19854">
    <property type="entry name" value="TRANSDUCIN BETA-LIKE 3"/>
    <property type="match status" value="1"/>
</dbReference>
<dbReference type="GeneID" id="27904002"/>
<accession>N1QG55</accession>
<dbReference type="PANTHER" id="PTHR19854:SF1">
    <property type="entry name" value="GUANINE NUCLEOTIDE-BINDING PROTEIN SUBUNIT BETA-LIKE PROTEIN 1"/>
    <property type="match status" value="1"/>
</dbReference>
<dbReference type="OrthoDB" id="7668193at2759"/>
<evidence type="ECO:0000313" key="10">
    <source>
        <dbReference type="Proteomes" id="UP000016931"/>
    </source>
</evidence>
<evidence type="ECO:0000313" key="9">
    <source>
        <dbReference type="EMBL" id="EMF09533.1"/>
    </source>
</evidence>
<evidence type="ECO:0000256" key="8">
    <source>
        <dbReference type="SAM" id="MobiDB-lite"/>
    </source>
</evidence>
<dbReference type="InterPro" id="IPR015943">
    <property type="entry name" value="WD40/YVTN_repeat-like_dom_sf"/>
</dbReference>
<dbReference type="SUPFAM" id="SSF50978">
    <property type="entry name" value="WD40 repeat-like"/>
    <property type="match status" value="1"/>
</dbReference>
<keyword evidence="1 7" id="KW-0853">WD repeat</keyword>
<keyword evidence="10" id="KW-1185">Reference proteome</keyword>
<protein>
    <recommendedName>
        <fullName evidence="6">ASTRA-associated protein 1</fullName>
    </recommendedName>
</protein>
<dbReference type="Gene3D" id="2.130.10.10">
    <property type="entry name" value="YVTN repeat-like/Quinoprotein amine dehydrogenase"/>
    <property type="match status" value="3"/>
</dbReference>
<comment type="subunit">
    <text evidence="5">Component of the ASTRA chromatin remodeling machinery complex.</text>
</comment>
<evidence type="ECO:0000256" key="6">
    <source>
        <dbReference type="ARBA" id="ARBA00040563"/>
    </source>
</evidence>
<dbReference type="AlphaFoldDB" id="N1QG55"/>
<evidence type="ECO:0000256" key="7">
    <source>
        <dbReference type="PROSITE-ProRule" id="PRU00221"/>
    </source>
</evidence>
<evidence type="ECO:0000256" key="3">
    <source>
        <dbReference type="ARBA" id="ARBA00037338"/>
    </source>
</evidence>